<gene>
    <name evidence="1" type="ordered locus">A1E_03520</name>
</gene>
<evidence type="ECO:0000313" key="1">
    <source>
        <dbReference type="EMBL" id="ABV73639.1"/>
    </source>
</evidence>
<protein>
    <submittedName>
        <fullName evidence="1">Uncharacterized protein</fullName>
    </submittedName>
</protein>
<name>A8EZ56_RICCK</name>
<accession>A8EZ56</accession>
<organism evidence="1 2">
    <name type="scientific">Rickettsia canadensis (strain McKiel)</name>
    <dbReference type="NCBI Taxonomy" id="293613"/>
    <lineage>
        <taxon>Bacteria</taxon>
        <taxon>Pseudomonadati</taxon>
        <taxon>Pseudomonadota</taxon>
        <taxon>Alphaproteobacteria</taxon>
        <taxon>Rickettsiales</taxon>
        <taxon>Rickettsiaceae</taxon>
        <taxon>Rickettsieae</taxon>
        <taxon>Rickettsia</taxon>
        <taxon>belli group</taxon>
    </lineage>
</organism>
<evidence type="ECO:0000313" key="2">
    <source>
        <dbReference type="Proteomes" id="UP000007056"/>
    </source>
</evidence>
<dbReference type="EMBL" id="CP000409">
    <property type="protein sequence ID" value="ABV73639.1"/>
    <property type="molecule type" value="Genomic_DNA"/>
</dbReference>
<dbReference type="Proteomes" id="UP000007056">
    <property type="component" value="Chromosome"/>
</dbReference>
<dbReference type="AlphaFoldDB" id="A8EZ56"/>
<sequence length="55" mass="6422">MKILVNYDTNSELIHHAINIEYKKQKPASTFNYINNILKSGFRTASNSNFYNLNQ</sequence>
<dbReference type="HOGENOM" id="CLU_3029507_0_0_5"/>
<reference evidence="2" key="1">
    <citation type="submission" date="2007-09" db="EMBL/GenBank/DDBJ databases">
        <title>Complete genome sequence of Rickettsia canadensis.</title>
        <authorList>
            <person name="Madan A."/>
            <person name="Fahey J."/>
            <person name="Helton E."/>
            <person name="Ketteman M."/>
            <person name="Madan A."/>
            <person name="Rodrigues S."/>
            <person name="Sanchez A."/>
            <person name="Whiting M."/>
            <person name="Dasch G."/>
            <person name="Eremeeva M."/>
        </authorList>
    </citation>
    <scope>NUCLEOTIDE SEQUENCE [LARGE SCALE GENOMIC DNA]</scope>
    <source>
        <strain evidence="2">McKiel</strain>
    </source>
</reference>
<dbReference type="KEGG" id="rcm:A1E_03520"/>
<proteinExistence type="predicted"/>